<dbReference type="FunFam" id="3.40.80.10:FF:000003">
    <property type="entry name" value="N-acetylmuramoyl-L-alanine amidase"/>
    <property type="match status" value="1"/>
</dbReference>
<keyword evidence="8" id="KW-1185">Reference proteome</keyword>
<keyword evidence="4 7" id="KW-0378">Hydrolase</keyword>
<dbReference type="EMBL" id="BMYS01000001">
    <property type="protein sequence ID" value="GGW76772.1"/>
    <property type="molecule type" value="Genomic_DNA"/>
</dbReference>
<name>A0A918JH28_9BURK</name>
<dbReference type="InterPro" id="IPR051206">
    <property type="entry name" value="NAMLAA_amidase_2"/>
</dbReference>
<dbReference type="PANTHER" id="PTHR30417:SF1">
    <property type="entry name" value="N-ACETYLMURAMOYL-L-ALANINE AMIDASE AMID"/>
    <property type="match status" value="1"/>
</dbReference>
<dbReference type="InterPro" id="IPR036505">
    <property type="entry name" value="Amidase/PGRP_sf"/>
</dbReference>
<comment type="caution">
    <text evidence="7">The sequence shown here is derived from an EMBL/GenBank/DDBJ whole genome shotgun (WGS) entry which is preliminary data.</text>
</comment>
<evidence type="ECO:0000256" key="3">
    <source>
        <dbReference type="ARBA" id="ARBA00011901"/>
    </source>
</evidence>
<dbReference type="Gene3D" id="3.40.80.10">
    <property type="entry name" value="Peptidoglycan recognition protein-like"/>
    <property type="match status" value="1"/>
</dbReference>
<evidence type="ECO:0000256" key="1">
    <source>
        <dbReference type="ARBA" id="ARBA00001561"/>
    </source>
</evidence>
<dbReference type="EC" id="3.5.1.28" evidence="3"/>
<reference evidence="7" key="1">
    <citation type="journal article" date="2014" name="Int. J. Syst. Evol. Microbiol.">
        <title>Complete genome sequence of Corynebacterium casei LMG S-19264T (=DSM 44701T), isolated from a smear-ripened cheese.</title>
        <authorList>
            <consortium name="US DOE Joint Genome Institute (JGI-PGF)"/>
            <person name="Walter F."/>
            <person name="Albersmeier A."/>
            <person name="Kalinowski J."/>
            <person name="Ruckert C."/>
        </authorList>
    </citation>
    <scope>NUCLEOTIDE SEQUENCE</scope>
    <source>
        <strain evidence="7">KCTC 23732</strain>
    </source>
</reference>
<dbReference type="PROSITE" id="PS51257">
    <property type="entry name" value="PROKAR_LIPOPROTEIN"/>
    <property type="match status" value="1"/>
</dbReference>
<reference evidence="7" key="2">
    <citation type="submission" date="2020-09" db="EMBL/GenBank/DDBJ databases">
        <authorList>
            <person name="Sun Q."/>
            <person name="Kim S."/>
        </authorList>
    </citation>
    <scope>NUCLEOTIDE SEQUENCE</scope>
    <source>
        <strain evidence="7">KCTC 23732</strain>
    </source>
</reference>
<organism evidence="7 8">
    <name type="scientific">Advenella faeciporci</name>
    <dbReference type="NCBI Taxonomy" id="797535"/>
    <lineage>
        <taxon>Bacteria</taxon>
        <taxon>Pseudomonadati</taxon>
        <taxon>Pseudomonadota</taxon>
        <taxon>Betaproteobacteria</taxon>
        <taxon>Burkholderiales</taxon>
        <taxon>Alcaligenaceae</taxon>
    </lineage>
</organism>
<dbReference type="InterPro" id="IPR036366">
    <property type="entry name" value="PGBDSf"/>
</dbReference>
<dbReference type="AlphaFoldDB" id="A0A918JH28"/>
<dbReference type="GO" id="GO:0071555">
    <property type="term" value="P:cell wall organization"/>
    <property type="evidence" value="ECO:0007669"/>
    <property type="project" value="UniProtKB-KW"/>
</dbReference>
<dbReference type="SUPFAM" id="SSF55846">
    <property type="entry name" value="N-acetylmuramoyl-L-alanine amidase-like"/>
    <property type="match status" value="1"/>
</dbReference>
<dbReference type="Pfam" id="PF01510">
    <property type="entry name" value="Amidase_2"/>
    <property type="match status" value="1"/>
</dbReference>
<protein>
    <recommendedName>
        <fullName evidence="3">N-acetylmuramoyl-L-alanine amidase</fullName>
        <ecNumber evidence="3">3.5.1.28</ecNumber>
    </recommendedName>
</protein>
<dbReference type="PANTHER" id="PTHR30417">
    <property type="entry name" value="N-ACETYLMURAMOYL-L-ALANINE AMIDASE AMID"/>
    <property type="match status" value="1"/>
</dbReference>
<dbReference type="InterPro" id="IPR002477">
    <property type="entry name" value="Peptidoglycan-bd-like"/>
</dbReference>
<dbReference type="Gene3D" id="1.10.101.10">
    <property type="entry name" value="PGBD-like superfamily/PGBD"/>
    <property type="match status" value="1"/>
</dbReference>
<dbReference type="GO" id="GO:0009253">
    <property type="term" value="P:peptidoglycan catabolic process"/>
    <property type="evidence" value="ECO:0007669"/>
    <property type="project" value="InterPro"/>
</dbReference>
<feature type="domain" description="N-acetylmuramoyl-L-alanine amidase" evidence="6">
    <location>
        <begin position="37"/>
        <end position="177"/>
    </location>
</feature>
<gene>
    <name evidence="7" type="ORF">GCM10011450_03280</name>
</gene>
<dbReference type="SMART" id="SM00644">
    <property type="entry name" value="Ami_2"/>
    <property type="match status" value="1"/>
</dbReference>
<evidence type="ECO:0000256" key="4">
    <source>
        <dbReference type="ARBA" id="ARBA00022801"/>
    </source>
</evidence>
<proteinExistence type="inferred from homology"/>
<dbReference type="GO" id="GO:0009254">
    <property type="term" value="P:peptidoglycan turnover"/>
    <property type="evidence" value="ECO:0007669"/>
    <property type="project" value="TreeGrafter"/>
</dbReference>
<dbReference type="Proteomes" id="UP000608345">
    <property type="component" value="Unassembled WGS sequence"/>
</dbReference>
<dbReference type="GO" id="GO:0008745">
    <property type="term" value="F:N-acetylmuramoyl-L-alanine amidase activity"/>
    <property type="evidence" value="ECO:0007669"/>
    <property type="project" value="UniProtKB-EC"/>
</dbReference>
<dbReference type="SUPFAM" id="SSF47090">
    <property type="entry name" value="PGBD-like"/>
    <property type="match status" value="1"/>
</dbReference>
<dbReference type="InterPro" id="IPR036365">
    <property type="entry name" value="PGBD-like_sf"/>
</dbReference>
<dbReference type="Pfam" id="PF01471">
    <property type="entry name" value="PG_binding_1"/>
    <property type="match status" value="1"/>
</dbReference>
<keyword evidence="5" id="KW-0961">Cell wall biogenesis/degradation</keyword>
<dbReference type="RefSeq" id="WP_229793844.1">
    <property type="nucleotide sequence ID" value="NZ_BAABFY010000002.1"/>
</dbReference>
<comment type="similarity">
    <text evidence="2">Belongs to the N-acetylmuramoyl-L-alanine amidase 2 family.</text>
</comment>
<dbReference type="CDD" id="cd06583">
    <property type="entry name" value="PGRP"/>
    <property type="match status" value="1"/>
</dbReference>
<accession>A0A918JH28</accession>
<comment type="catalytic activity">
    <reaction evidence="1">
        <text>Hydrolyzes the link between N-acetylmuramoyl residues and L-amino acid residues in certain cell-wall glycopeptides.</text>
        <dbReference type="EC" id="3.5.1.28"/>
    </reaction>
</comment>
<evidence type="ECO:0000313" key="7">
    <source>
        <dbReference type="EMBL" id="GGW76772.1"/>
    </source>
</evidence>
<dbReference type="GO" id="GO:0019867">
    <property type="term" value="C:outer membrane"/>
    <property type="evidence" value="ECO:0007669"/>
    <property type="project" value="TreeGrafter"/>
</dbReference>
<evidence type="ECO:0000313" key="8">
    <source>
        <dbReference type="Proteomes" id="UP000608345"/>
    </source>
</evidence>
<dbReference type="InterPro" id="IPR002502">
    <property type="entry name" value="Amidase_domain"/>
</dbReference>
<evidence type="ECO:0000256" key="5">
    <source>
        <dbReference type="ARBA" id="ARBA00023316"/>
    </source>
</evidence>
<sequence length="275" mass="31590">MLRTDSMYLAVRWFRGLSGVFGLLMLLACSRSDYPVDESFVALAQDSRVRFIVLHYTSENNADSLRILTQNRVSAHYLLTAGRYPVLYRLVDENRRAWHAGISQWYGYKNLNAMSIGIEVVNLGPLDEQKTQWDAYSPEQIALLAALLRDLAQRHQVRAKHIVGHSDIAPQRKIDPGPVFPWEALARQGIGRWYDENRVRQYEARLAVEGVPDLLWFQEKLRHIGYEVEFGPGAQASTRRVLQAFQMHYRPQRHDGQPDIQTAAILMDLATQEDS</sequence>
<evidence type="ECO:0000259" key="6">
    <source>
        <dbReference type="SMART" id="SM00644"/>
    </source>
</evidence>
<evidence type="ECO:0000256" key="2">
    <source>
        <dbReference type="ARBA" id="ARBA00007553"/>
    </source>
</evidence>